<comment type="caution">
    <text evidence="10">The sequence shown here is derived from an EMBL/GenBank/DDBJ whole genome shotgun (WGS) entry which is preliminary data.</text>
</comment>
<keyword evidence="3" id="KW-0813">Transport</keyword>
<dbReference type="NCBIfam" id="TIGR01625">
    <property type="entry name" value="YidE_YbjL_dupl"/>
    <property type="match status" value="1"/>
</dbReference>
<feature type="transmembrane region" description="Helical" evidence="8">
    <location>
        <begin position="149"/>
        <end position="170"/>
    </location>
</feature>
<dbReference type="InterPro" id="IPR006037">
    <property type="entry name" value="RCK_C"/>
</dbReference>
<dbReference type="EMBL" id="PDCN02000008">
    <property type="protein sequence ID" value="PIB75805.1"/>
    <property type="molecule type" value="Genomic_DNA"/>
</dbReference>
<reference evidence="10 11" key="1">
    <citation type="journal article" date="2017" name="Infect. Genet. Evol.">
        <title>The new phylogeny of the genus Mycobacterium: The old and the news.</title>
        <authorList>
            <person name="Tortoli E."/>
            <person name="Fedrizzi T."/>
            <person name="Meehan C.J."/>
            <person name="Trovato A."/>
            <person name="Grottola A."/>
            <person name="Giacobazzi E."/>
            <person name="Serpini G.F."/>
            <person name="Tagliazucchi S."/>
            <person name="Fabio A."/>
            <person name="Bettua C."/>
            <person name="Bertorelli R."/>
            <person name="Frascaro F."/>
            <person name="De Sanctis V."/>
            <person name="Pecorari M."/>
            <person name="Jousson O."/>
            <person name="Segata N."/>
            <person name="Cirillo D.M."/>
        </authorList>
    </citation>
    <scope>NUCLEOTIDE SEQUENCE [LARGE SCALE GENOMIC DNA]</scope>
    <source>
        <strain evidence="10 11">CIP1034565</strain>
    </source>
</reference>
<dbReference type="RefSeq" id="WP_090591641.1">
    <property type="nucleotide sequence ID" value="NZ_CP104302.1"/>
</dbReference>
<dbReference type="Pfam" id="PF02080">
    <property type="entry name" value="TrkA_C"/>
    <property type="match status" value="1"/>
</dbReference>
<feature type="transmembrane region" description="Helical" evidence="8">
    <location>
        <begin position="444"/>
        <end position="463"/>
    </location>
</feature>
<feature type="transmembrane region" description="Helical" evidence="8">
    <location>
        <begin position="503"/>
        <end position="525"/>
    </location>
</feature>
<dbReference type="OrthoDB" id="9155749at2"/>
<feature type="transmembrane region" description="Helical" evidence="8">
    <location>
        <begin position="347"/>
        <end position="368"/>
    </location>
</feature>
<dbReference type="InterPro" id="IPR006512">
    <property type="entry name" value="YidE_YbjL"/>
</dbReference>
<dbReference type="GO" id="GO:0005886">
    <property type="term" value="C:plasma membrane"/>
    <property type="evidence" value="ECO:0007669"/>
    <property type="project" value="UniProtKB-SubCell"/>
</dbReference>
<evidence type="ECO:0000256" key="5">
    <source>
        <dbReference type="ARBA" id="ARBA00022692"/>
    </source>
</evidence>
<accession>A0A2G5PBU3</accession>
<evidence type="ECO:0000256" key="6">
    <source>
        <dbReference type="ARBA" id="ARBA00022989"/>
    </source>
</evidence>
<feature type="transmembrane region" description="Helical" evidence="8">
    <location>
        <begin position="374"/>
        <end position="392"/>
    </location>
</feature>
<organism evidence="10 11">
    <name type="scientific">Mycolicibacterium brumae</name>
    <dbReference type="NCBI Taxonomy" id="85968"/>
    <lineage>
        <taxon>Bacteria</taxon>
        <taxon>Bacillati</taxon>
        <taxon>Actinomycetota</taxon>
        <taxon>Actinomycetes</taxon>
        <taxon>Mycobacteriales</taxon>
        <taxon>Mycobacteriaceae</taxon>
        <taxon>Mycolicibacterium</taxon>
    </lineage>
</organism>
<evidence type="ECO:0000313" key="11">
    <source>
        <dbReference type="Proteomes" id="UP000230551"/>
    </source>
</evidence>
<dbReference type="AlphaFoldDB" id="A0A2G5PBU3"/>
<sequence>MTGVLQFLSEQPLITIAVVIMIGTALGALSVRGIQLGAAGILFAALGLAAWGASAGVEIEVPEALGSFGLALFAFATGVISGPGFFAAIRTAWPLMLSVGGVIFAAAAVTLILGRAMGLDNDAIAGVFAGSQTNTPALAAAGGGAEATVGYACAYLFGVLAMLATTAWSLRRAASDTDAPAPIVGATIRVDRDQPVLAADLQNWIGGKVKLVRVNHAGESEVSAVTPDTVFGHGDKVSVVGEDDDVDVLVERLGHRSTHDLTEDRSDLDFRRITLSNPRFGGRRVADLRLVARYGATVSRVRRGDVDLVSTPSLRLQLGDRLRVVAPPESMHAVTELLGDSNRGQTAFAPVALGAGLAIGLGIGMIPISLPGGLTVSIGAAAGTLLVGLAMGRMRRIGPILTSMPVTSATVLAEIGLMLFLAYAGCKAGGMIGVAFGSGEVVRLVLVGAAASVVVALGSYALTRWVFKLGGVRSAGVLGGVQTQPALLGFANERTGYDARVSLGYALVYPTAMIVKVIAAQFLVIL</sequence>
<dbReference type="Gene3D" id="3.30.70.1450">
    <property type="entry name" value="Regulator of K+ conductance, C-terminal domain"/>
    <property type="match status" value="1"/>
</dbReference>
<evidence type="ECO:0000259" key="9">
    <source>
        <dbReference type="PROSITE" id="PS51202"/>
    </source>
</evidence>
<keyword evidence="11" id="KW-1185">Reference proteome</keyword>
<dbReference type="PANTHER" id="PTHR30445">
    <property type="entry name" value="K(+)_H(+) ANTIPORTER SUBUNIT KHTT"/>
    <property type="match status" value="1"/>
</dbReference>
<dbReference type="GO" id="GO:0008324">
    <property type="term" value="F:monoatomic cation transmembrane transporter activity"/>
    <property type="evidence" value="ECO:0007669"/>
    <property type="project" value="InterPro"/>
</dbReference>
<comment type="subcellular location">
    <subcellularLocation>
        <location evidence="1">Cell membrane</location>
        <topology evidence="1">Multi-pass membrane protein</topology>
    </subcellularLocation>
</comment>
<evidence type="ECO:0000313" key="10">
    <source>
        <dbReference type="EMBL" id="PIB75805.1"/>
    </source>
</evidence>
<name>A0A2G5PBU3_9MYCO</name>
<dbReference type="GO" id="GO:0006813">
    <property type="term" value="P:potassium ion transport"/>
    <property type="evidence" value="ECO:0007669"/>
    <property type="project" value="InterPro"/>
</dbReference>
<feature type="transmembrane region" description="Helical" evidence="8">
    <location>
        <begin position="65"/>
        <end position="88"/>
    </location>
</feature>
<feature type="transmembrane region" description="Helical" evidence="8">
    <location>
        <begin position="95"/>
        <end position="113"/>
    </location>
</feature>
<feature type="transmembrane region" description="Helical" evidence="8">
    <location>
        <begin position="36"/>
        <end position="53"/>
    </location>
</feature>
<dbReference type="PROSITE" id="PS51202">
    <property type="entry name" value="RCK_C"/>
    <property type="match status" value="1"/>
</dbReference>
<protein>
    <submittedName>
        <fullName evidence="10">AAE family transporter</fullName>
    </submittedName>
</protein>
<evidence type="ECO:0000256" key="3">
    <source>
        <dbReference type="ARBA" id="ARBA00022448"/>
    </source>
</evidence>
<dbReference type="Pfam" id="PF06826">
    <property type="entry name" value="Asp-Al_Ex"/>
    <property type="match status" value="2"/>
</dbReference>
<gene>
    <name evidence="10" type="ORF">CQY22_008320</name>
</gene>
<evidence type="ECO:0000256" key="7">
    <source>
        <dbReference type="ARBA" id="ARBA00023136"/>
    </source>
</evidence>
<feature type="transmembrane region" description="Helical" evidence="8">
    <location>
        <begin position="12"/>
        <end position="29"/>
    </location>
</feature>
<dbReference type="Proteomes" id="UP000230551">
    <property type="component" value="Unassembled WGS sequence"/>
</dbReference>
<keyword evidence="6 8" id="KW-1133">Transmembrane helix</keyword>
<proteinExistence type="inferred from homology"/>
<evidence type="ECO:0000256" key="2">
    <source>
        <dbReference type="ARBA" id="ARBA00009854"/>
    </source>
</evidence>
<feature type="transmembrane region" description="Helical" evidence="8">
    <location>
        <begin position="404"/>
        <end position="424"/>
    </location>
</feature>
<dbReference type="PANTHER" id="PTHR30445:SF3">
    <property type="entry name" value="TRANSPORT PROTEIN YIDE-RELATED"/>
    <property type="match status" value="1"/>
</dbReference>
<evidence type="ECO:0000256" key="8">
    <source>
        <dbReference type="SAM" id="Phobius"/>
    </source>
</evidence>
<keyword evidence="5 8" id="KW-0812">Transmembrane</keyword>
<dbReference type="InterPro" id="IPR050144">
    <property type="entry name" value="AAE_transporter"/>
</dbReference>
<dbReference type="InterPro" id="IPR036721">
    <property type="entry name" value="RCK_C_sf"/>
</dbReference>
<evidence type="ECO:0000256" key="1">
    <source>
        <dbReference type="ARBA" id="ARBA00004651"/>
    </source>
</evidence>
<dbReference type="STRING" id="85968.GCA_900073015_03110"/>
<dbReference type="SUPFAM" id="SSF116726">
    <property type="entry name" value="TrkA C-terminal domain-like"/>
    <property type="match status" value="1"/>
</dbReference>
<comment type="similarity">
    <text evidence="2">Belongs to the AAE transporter (TC 2.A.81) family.</text>
</comment>
<keyword evidence="7 8" id="KW-0472">Membrane</keyword>
<feature type="domain" description="RCK C-terminal" evidence="9">
    <location>
        <begin position="256"/>
        <end position="340"/>
    </location>
</feature>
<evidence type="ECO:0000256" key="4">
    <source>
        <dbReference type="ARBA" id="ARBA00022475"/>
    </source>
</evidence>
<keyword evidence="4" id="KW-1003">Cell membrane</keyword>